<gene>
    <name evidence="1" type="ORF">H9660_06245</name>
</gene>
<proteinExistence type="predicted"/>
<comment type="caution">
    <text evidence="1">The sequence shown here is derived from an EMBL/GenBank/DDBJ whole genome shotgun (WGS) entry which is preliminary data.</text>
</comment>
<evidence type="ECO:0000313" key="2">
    <source>
        <dbReference type="Proteomes" id="UP000640335"/>
    </source>
</evidence>
<sequence length="195" mass="21700">MSKYNLQSNESFILENDHVRHGNSNGELILTNLNLVYITTKGVFRTNYIHQIYPIKQIKVFNEKAQVVLGKDGNIDIYFVNGMESFKFWNTDSLFSMKKAEKEASRWINAINNLITGQVSEIDMAVTSKSVDSGVIAGAIKDTFEVFKGALGGKTQNNNEIAKKVAKKCSFCGAPISGVEGQIVRCQYCDGDQQL</sequence>
<evidence type="ECO:0008006" key="3">
    <source>
        <dbReference type="Google" id="ProtNLM"/>
    </source>
</evidence>
<dbReference type="RefSeq" id="WP_191749507.1">
    <property type="nucleotide sequence ID" value="NZ_JACSQZ010000016.1"/>
</dbReference>
<organism evidence="1 2">
    <name type="scientific">Clostridium gallinarum</name>
    <dbReference type="NCBI Taxonomy" id="2762246"/>
    <lineage>
        <taxon>Bacteria</taxon>
        <taxon>Bacillati</taxon>
        <taxon>Bacillota</taxon>
        <taxon>Clostridia</taxon>
        <taxon>Eubacteriales</taxon>
        <taxon>Clostridiaceae</taxon>
        <taxon>Clostridium</taxon>
    </lineage>
</organism>
<reference evidence="1 2" key="1">
    <citation type="submission" date="2020-08" db="EMBL/GenBank/DDBJ databases">
        <title>A Genomic Blueprint of the Chicken Gut Microbiome.</title>
        <authorList>
            <person name="Gilroy R."/>
            <person name="Ravi A."/>
            <person name="Getino M."/>
            <person name="Pursley I."/>
            <person name="Horton D.L."/>
            <person name="Alikhan N.-F."/>
            <person name="Baker D."/>
            <person name="Gharbi K."/>
            <person name="Hall N."/>
            <person name="Watson M."/>
            <person name="Adriaenssens E.M."/>
            <person name="Foster-Nyarko E."/>
            <person name="Jarju S."/>
            <person name="Secka A."/>
            <person name="Antonio M."/>
            <person name="Oren A."/>
            <person name="Chaudhuri R."/>
            <person name="La Ragione R.M."/>
            <person name="Hildebrand F."/>
            <person name="Pallen M.J."/>
        </authorList>
    </citation>
    <scope>NUCLEOTIDE SEQUENCE [LARGE SCALE GENOMIC DNA]</scope>
    <source>
        <strain evidence="1 2">Sa3CUN1</strain>
    </source>
</reference>
<dbReference type="Proteomes" id="UP000640335">
    <property type="component" value="Unassembled WGS sequence"/>
</dbReference>
<name>A0ABR8Q2U7_9CLOT</name>
<protein>
    <recommendedName>
        <fullName evidence="3">PH domain-containing protein</fullName>
    </recommendedName>
</protein>
<accession>A0ABR8Q2U7</accession>
<dbReference type="EMBL" id="JACSQZ010000016">
    <property type="protein sequence ID" value="MBD7914741.1"/>
    <property type="molecule type" value="Genomic_DNA"/>
</dbReference>
<keyword evidence="2" id="KW-1185">Reference proteome</keyword>
<evidence type="ECO:0000313" key="1">
    <source>
        <dbReference type="EMBL" id="MBD7914741.1"/>
    </source>
</evidence>